<dbReference type="InterPro" id="IPR018062">
    <property type="entry name" value="HTH_AraC-typ_CS"/>
</dbReference>
<dbReference type="InterPro" id="IPR003313">
    <property type="entry name" value="AraC-bd"/>
</dbReference>
<evidence type="ECO:0000256" key="1">
    <source>
        <dbReference type="ARBA" id="ARBA00023015"/>
    </source>
</evidence>
<dbReference type="EMBL" id="CAJVCE010000007">
    <property type="protein sequence ID" value="CAG7643417.1"/>
    <property type="molecule type" value="Genomic_DNA"/>
</dbReference>
<gene>
    <name evidence="5" type="primary">rhaR_48</name>
    <name evidence="5" type="ORF">PAECIP111802_03013</name>
</gene>
<reference evidence="5 6" key="1">
    <citation type="submission" date="2021-06" db="EMBL/GenBank/DDBJ databases">
        <authorList>
            <person name="Criscuolo A."/>
        </authorList>
    </citation>
    <scope>NUCLEOTIDE SEQUENCE [LARGE SCALE GENOMIC DNA]</scope>
    <source>
        <strain evidence="6">CIP 111802</strain>
    </source>
</reference>
<dbReference type="Proteomes" id="UP000730618">
    <property type="component" value="Unassembled WGS sequence"/>
</dbReference>
<dbReference type="PANTHER" id="PTHR43280">
    <property type="entry name" value="ARAC-FAMILY TRANSCRIPTIONAL REGULATOR"/>
    <property type="match status" value="1"/>
</dbReference>
<keyword evidence="2" id="KW-0238">DNA-binding</keyword>
<comment type="caution">
    <text evidence="5">The sequence shown here is derived from an EMBL/GenBank/DDBJ whole genome shotgun (WGS) entry which is preliminary data.</text>
</comment>
<dbReference type="InterPro" id="IPR018060">
    <property type="entry name" value="HTH_AraC"/>
</dbReference>
<evidence type="ECO:0000256" key="2">
    <source>
        <dbReference type="ARBA" id="ARBA00023125"/>
    </source>
</evidence>
<organism evidence="5 6">
    <name type="scientific">Paenibacillus allorhizosphaerae</name>
    <dbReference type="NCBI Taxonomy" id="2849866"/>
    <lineage>
        <taxon>Bacteria</taxon>
        <taxon>Bacillati</taxon>
        <taxon>Bacillota</taxon>
        <taxon>Bacilli</taxon>
        <taxon>Bacillales</taxon>
        <taxon>Paenibacillaceae</taxon>
        <taxon>Paenibacillus</taxon>
    </lineage>
</organism>
<dbReference type="PANTHER" id="PTHR43280:SF2">
    <property type="entry name" value="HTH-TYPE TRANSCRIPTIONAL REGULATOR EXSA"/>
    <property type="match status" value="1"/>
</dbReference>
<keyword evidence="3" id="KW-0804">Transcription</keyword>
<dbReference type="Pfam" id="PF12833">
    <property type="entry name" value="HTH_18"/>
    <property type="match status" value="1"/>
</dbReference>
<evidence type="ECO:0000313" key="5">
    <source>
        <dbReference type="EMBL" id="CAG7643417.1"/>
    </source>
</evidence>
<dbReference type="SMART" id="SM00342">
    <property type="entry name" value="HTH_ARAC"/>
    <property type="match status" value="1"/>
</dbReference>
<keyword evidence="1" id="KW-0805">Transcription regulation</keyword>
<feature type="domain" description="HTH araC/xylS-type" evidence="4">
    <location>
        <begin position="190"/>
        <end position="288"/>
    </location>
</feature>
<accession>A0ABM8VI07</accession>
<dbReference type="RefSeq" id="WP_218099328.1">
    <property type="nucleotide sequence ID" value="NZ_CAJVCE010000007.1"/>
</dbReference>
<sequence length="300" mass="35397">MSYLANIDFHEKPLYFAYRRKTAAHDIFKGVFHAHQGIELLFVHQGCGNITVDRKSYEVRPGMLCIFQPYQLHHVQLDSSTDVPFIRSIVHFEPAMFESYFEKWPSLQTFFKQIHSNRLVSPCLYGVSETCDLIGLIQHMDNRLSRISKEEQYEEISLFLVAFYRFLRSHWEEHETDALQASSRKNHQVENILKWIEQHFTEPLRLEHIAEELHLSPHYLSHLFKECTGGSISDYIAARRVQHAAFLLITSNRSVSQIGEEIGITNCSYFCRFFKHHMGITPHQFRRKLEQNRHCNRAMI</sequence>
<protein>
    <submittedName>
        <fullName evidence="5">HTH-type transcriptional activator RhaR</fullName>
    </submittedName>
</protein>
<dbReference type="Pfam" id="PF02311">
    <property type="entry name" value="AraC_binding"/>
    <property type="match status" value="1"/>
</dbReference>
<evidence type="ECO:0000256" key="3">
    <source>
        <dbReference type="ARBA" id="ARBA00023163"/>
    </source>
</evidence>
<evidence type="ECO:0000259" key="4">
    <source>
        <dbReference type="PROSITE" id="PS01124"/>
    </source>
</evidence>
<dbReference type="PROSITE" id="PS01124">
    <property type="entry name" value="HTH_ARAC_FAMILY_2"/>
    <property type="match status" value="1"/>
</dbReference>
<keyword evidence="6" id="KW-1185">Reference proteome</keyword>
<evidence type="ECO:0000313" key="6">
    <source>
        <dbReference type="Proteomes" id="UP000730618"/>
    </source>
</evidence>
<name>A0ABM8VI07_9BACL</name>
<proteinExistence type="predicted"/>
<dbReference type="PROSITE" id="PS00041">
    <property type="entry name" value="HTH_ARAC_FAMILY_1"/>
    <property type="match status" value="1"/>
</dbReference>